<dbReference type="OrthoDB" id="9871994at2"/>
<gene>
    <name evidence="1" type="ORF">AUCHE_09_00810</name>
</gene>
<dbReference type="RefSeq" id="WP_006503231.1">
    <property type="nucleotide sequence ID" value="NZ_BAGZ01000009.1"/>
</dbReference>
<reference evidence="1 2" key="1">
    <citation type="submission" date="2012-08" db="EMBL/GenBank/DDBJ databases">
        <title>Whole genome shotgun sequence of Austwickia chelonae NBRC 105200.</title>
        <authorList>
            <person name="Yoshida I."/>
            <person name="Hosoyama A."/>
            <person name="Tsuchikane K."/>
            <person name="Katsumata H."/>
            <person name="Ando Y."/>
            <person name="Ohji S."/>
            <person name="Hamada M."/>
            <person name="Tamura T."/>
            <person name="Yamazoe A."/>
            <person name="Yamazaki S."/>
            <person name="Fujita N."/>
        </authorList>
    </citation>
    <scope>NUCLEOTIDE SEQUENCE [LARGE SCALE GENOMIC DNA]</scope>
    <source>
        <strain evidence="1 2">NBRC 105200</strain>
    </source>
</reference>
<sequence length="313" mass="35135">MTEHDECPLEEAPMRASMRLAPFEAMSNWVRTLEEVSWPLTESALHETVGRFGWGQFWPTEQDDQVTGVEVAVTDQVGVLPREEEQSLALNIFADVCNHFRQVRGMPESSVCDGSTMMMAWRLANDGSAVVKKASWGVTLWVMGPARAEEMRAEPWGQVNRWTSWEDFEAALVRVLRDQLDARTRVTFFSCGDDGEPGPTVEVDKNEPDWHESPDLLISGVTQGVGQSLSEEVSAAGWEWVEENACWSMRHLWPAPWDLYPLLARSVCVMMRSHGVSSPDRLSYAAHRAASEDGRLPEEGVLFGDLGIRRVVD</sequence>
<name>K6UMW8_9MICO</name>
<dbReference type="EMBL" id="BAGZ01000009">
    <property type="protein sequence ID" value="GAB78476.1"/>
    <property type="molecule type" value="Genomic_DNA"/>
</dbReference>
<evidence type="ECO:0000313" key="2">
    <source>
        <dbReference type="Proteomes" id="UP000008495"/>
    </source>
</evidence>
<comment type="caution">
    <text evidence="1">The sequence shown here is derived from an EMBL/GenBank/DDBJ whole genome shotgun (WGS) entry which is preliminary data.</text>
</comment>
<organism evidence="1 2">
    <name type="scientific">Austwickia chelonae NBRC 105200</name>
    <dbReference type="NCBI Taxonomy" id="1184607"/>
    <lineage>
        <taxon>Bacteria</taxon>
        <taxon>Bacillati</taxon>
        <taxon>Actinomycetota</taxon>
        <taxon>Actinomycetes</taxon>
        <taxon>Micrococcales</taxon>
        <taxon>Dermatophilaceae</taxon>
        <taxon>Austwickia</taxon>
    </lineage>
</organism>
<dbReference type="Pfam" id="PF19818">
    <property type="entry name" value="DUF6301"/>
    <property type="match status" value="1"/>
</dbReference>
<proteinExistence type="predicted"/>
<protein>
    <submittedName>
        <fullName evidence="1">Uncharacterized protein</fullName>
    </submittedName>
</protein>
<dbReference type="InterPro" id="IPR046268">
    <property type="entry name" value="DUF6301"/>
</dbReference>
<dbReference type="Proteomes" id="UP000008495">
    <property type="component" value="Unassembled WGS sequence"/>
</dbReference>
<keyword evidence="2" id="KW-1185">Reference proteome</keyword>
<evidence type="ECO:0000313" key="1">
    <source>
        <dbReference type="EMBL" id="GAB78476.1"/>
    </source>
</evidence>
<accession>K6UMW8</accession>
<dbReference type="AlphaFoldDB" id="K6UMW8"/>
<dbReference type="STRING" id="100225.SAMN05421595_2746"/>